<dbReference type="InterPro" id="IPR039297">
    <property type="entry name" value="COX7a"/>
</dbReference>
<dbReference type="GO" id="GO:0045277">
    <property type="term" value="C:respiratory chain complex IV"/>
    <property type="evidence" value="ECO:0007669"/>
    <property type="project" value="InterPro"/>
</dbReference>
<evidence type="ECO:0000256" key="2">
    <source>
        <dbReference type="ARBA" id="ARBA00009331"/>
    </source>
</evidence>
<accession>A0A162Y6X4</accession>
<keyword evidence="5 6" id="KW-0472">Membrane</keyword>
<dbReference type="Pfam" id="PF02238">
    <property type="entry name" value="COX7a"/>
    <property type="match status" value="1"/>
</dbReference>
<keyword evidence="6" id="KW-0812">Transmembrane</keyword>
<dbReference type="Gene3D" id="4.10.91.10">
    <property type="entry name" value="Cytochrome c oxidase, subunit VIIa"/>
    <property type="match status" value="1"/>
</dbReference>
<keyword evidence="8" id="KW-1185">Reference proteome</keyword>
<dbReference type="InParanoid" id="A0A162Y6X4"/>
<evidence type="ECO:0000313" key="7">
    <source>
        <dbReference type="EMBL" id="OAD78675.1"/>
    </source>
</evidence>
<evidence type="ECO:0000256" key="3">
    <source>
        <dbReference type="ARBA" id="ARBA00022792"/>
    </source>
</evidence>
<reference evidence="8" key="1">
    <citation type="submission" date="2015-06" db="EMBL/GenBank/DDBJ databases">
        <title>Expansion of signal transduction pathways in fungi by whole-genome duplication.</title>
        <authorList>
            <consortium name="DOE Joint Genome Institute"/>
            <person name="Corrochano L.M."/>
            <person name="Kuo A."/>
            <person name="Marcet-Houben M."/>
            <person name="Polaino S."/>
            <person name="Salamov A."/>
            <person name="Villalobos J.M."/>
            <person name="Alvarez M.I."/>
            <person name="Avalos J."/>
            <person name="Benito E.P."/>
            <person name="Benoit I."/>
            <person name="Burger G."/>
            <person name="Camino L.P."/>
            <person name="Canovas D."/>
            <person name="Cerda-Olmedo E."/>
            <person name="Cheng J.-F."/>
            <person name="Dominguez A."/>
            <person name="Elias M."/>
            <person name="Eslava A.P."/>
            <person name="Glaser F."/>
            <person name="Grimwood J."/>
            <person name="Gutierrez G."/>
            <person name="Heitman J."/>
            <person name="Henrissat B."/>
            <person name="Iturriaga E.A."/>
            <person name="Lang B.F."/>
            <person name="Lavin J.L."/>
            <person name="Lee S."/>
            <person name="Li W."/>
            <person name="Lindquist E."/>
            <person name="Lopez-Garcia S."/>
            <person name="Luque E.M."/>
            <person name="Marcos A.T."/>
            <person name="Martin J."/>
            <person name="McCluskey K."/>
            <person name="Medina H.R."/>
            <person name="Miralles-Duran A."/>
            <person name="Miyazaki A."/>
            <person name="Munoz-Torres E."/>
            <person name="Oguiza J.A."/>
            <person name="Ohm R."/>
            <person name="Olmedo M."/>
            <person name="Orejas M."/>
            <person name="Ortiz-Castellanos L."/>
            <person name="Pisabarro A.G."/>
            <person name="Rodriguez-Romero J."/>
            <person name="Ruiz-Herrera J."/>
            <person name="Ruiz-Vazquez R."/>
            <person name="Sanz C."/>
            <person name="Schackwitz W."/>
            <person name="Schmutz J."/>
            <person name="Shahriari M."/>
            <person name="Shelest E."/>
            <person name="Silva-Franco F."/>
            <person name="Soanes D."/>
            <person name="Syed K."/>
            <person name="Tagua V.G."/>
            <person name="Talbot N.J."/>
            <person name="Thon M."/>
            <person name="De vries R.P."/>
            <person name="Wiebenga A."/>
            <person name="Yadav J.S."/>
            <person name="Braun E.L."/>
            <person name="Baker S."/>
            <person name="Garre V."/>
            <person name="Horwitz B."/>
            <person name="Torres-Martinez S."/>
            <person name="Idnurm A."/>
            <person name="Herrera-Estrella A."/>
            <person name="Gabaldon T."/>
            <person name="Grigoriev I.V."/>
        </authorList>
    </citation>
    <scope>NUCLEOTIDE SEQUENCE [LARGE SCALE GENOMIC DNA]</scope>
    <source>
        <strain evidence="8">NRRL 1555(-)</strain>
    </source>
</reference>
<dbReference type="OrthoDB" id="5511599at2759"/>
<protein>
    <submittedName>
        <fullName evidence="7">Uncharacterized protein</fullName>
    </submittedName>
</protein>
<organism evidence="7 8">
    <name type="scientific">Phycomyces blakesleeanus (strain ATCC 8743b / DSM 1359 / FGSC 10004 / NBRC 33097 / NRRL 1555)</name>
    <dbReference type="NCBI Taxonomy" id="763407"/>
    <lineage>
        <taxon>Eukaryota</taxon>
        <taxon>Fungi</taxon>
        <taxon>Fungi incertae sedis</taxon>
        <taxon>Mucoromycota</taxon>
        <taxon>Mucoromycotina</taxon>
        <taxon>Mucoromycetes</taxon>
        <taxon>Mucorales</taxon>
        <taxon>Phycomycetaceae</taxon>
        <taxon>Phycomyces</taxon>
    </lineage>
</organism>
<evidence type="ECO:0000256" key="1">
    <source>
        <dbReference type="ARBA" id="ARBA00004273"/>
    </source>
</evidence>
<dbReference type="GeneID" id="28991358"/>
<evidence type="ECO:0000256" key="5">
    <source>
        <dbReference type="ARBA" id="ARBA00023136"/>
    </source>
</evidence>
<keyword evidence="3" id="KW-0999">Mitochondrion inner membrane</keyword>
<evidence type="ECO:0000256" key="6">
    <source>
        <dbReference type="SAM" id="Phobius"/>
    </source>
</evidence>
<name>A0A162Y6X4_PHYB8</name>
<gene>
    <name evidence="7" type="ORF">PHYBLDRAFT_140735</name>
</gene>
<dbReference type="STRING" id="763407.A0A162Y6X4"/>
<keyword evidence="4" id="KW-0496">Mitochondrion</keyword>
<dbReference type="GO" id="GO:0006123">
    <property type="term" value="P:mitochondrial electron transport, cytochrome c to oxygen"/>
    <property type="evidence" value="ECO:0007669"/>
    <property type="project" value="InterPro"/>
</dbReference>
<dbReference type="EMBL" id="KV440973">
    <property type="protein sequence ID" value="OAD78675.1"/>
    <property type="molecule type" value="Genomic_DNA"/>
</dbReference>
<dbReference type="GO" id="GO:0005743">
    <property type="term" value="C:mitochondrial inner membrane"/>
    <property type="evidence" value="ECO:0007669"/>
    <property type="project" value="UniProtKB-SubCell"/>
</dbReference>
<comment type="subcellular location">
    <subcellularLocation>
        <location evidence="1">Mitochondrion inner membrane</location>
    </subcellularLocation>
</comment>
<dbReference type="InterPro" id="IPR036539">
    <property type="entry name" value="Cyt_c_oxidase_su7a_sf"/>
</dbReference>
<evidence type="ECO:0000256" key="4">
    <source>
        <dbReference type="ARBA" id="ARBA00023128"/>
    </source>
</evidence>
<feature type="transmembrane region" description="Helical" evidence="6">
    <location>
        <begin position="33"/>
        <end position="54"/>
    </location>
</feature>
<evidence type="ECO:0000313" key="8">
    <source>
        <dbReference type="Proteomes" id="UP000077315"/>
    </source>
</evidence>
<comment type="similarity">
    <text evidence="2">Belongs to the cytochrome c oxidase VIIa family.</text>
</comment>
<proteinExistence type="inferred from homology"/>
<sequence length="61" mass="6751">MFINRPNHVLANQRHFQAPSHTPLWLKGPRDKFIVSIVFAGLGIGLSGALYGSFKMAKGEK</sequence>
<dbReference type="Proteomes" id="UP000077315">
    <property type="component" value="Unassembled WGS sequence"/>
</dbReference>
<dbReference type="RefSeq" id="XP_018296715.1">
    <property type="nucleotide sequence ID" value="XM_018430452.1"/>
</dbReference>
<dbReference type="VEuPathDB" id="FungiDB:PHYBLDRAFT_140735"/>
<keyword evidence="6" id="KW-1133">Transmembrane helix</keyword>
<dbReference type="AlphaFoldDB" id="A0A162Y6X4"/>